<comment type="caution">
    <text evidence="6">The sequence shown here is derived from an EMBL/GenBank/DDBJ whole genome shotgun (WGS) entry which is preliminary data.</text>
</comment>
<evidence type="ECO:0000256" key="2">
    <source>
        <dbReference type="ARBA" id="ARBA00022630"/>
    </source>
</evidence>
<evidence type="ECO:0000256" key="1">
    <source>
        <dbReference type="ARBA" id="ARBA00001917"/>
    </source>
</evidence>
<proteinExistence type="predicted"/>
<organism evidence="6 7">
    <name type="scientific">Rouxiella badensis</name>
    <dbReference type="NCBI Taxonomy" id="1646377"/>
    <lineage>
        <taxon>Bacteria</taxon>
        <taxon>Pseudomonadati</taxon>
        <taxon>Pseudomonadota</taxon>
        <taxon>Gammaproteobacteria</taxon>
        <taxon>Enterobacterales</taxon>
        <taxon>Yersiniaceae</taxon>
        <taxon>Rouxiella</taxon>
    </lineage>
</organism>
<evidence type="ECO:0000313" key="6">
    <source>
        <dbReference type="EMBL" id="ORJ26330.1"/>
    </source>
</evidence>
<accession>A0A1X0WHU8</accession>
<comment type="cofactor">
    <cofactor evidence="1">
        <name>FMN</name>
        <dbReference type="ChEBI" id="CHEBI:58210"/>
    </cofactor>
</comment>
<dbReference type="InterPro" id="IPR012349">
    <property type="entry name" value="Split_barrel_FMN-bd"/>
</dbReference>
<dbReference type="PANTHER" id="PTHR10851:SF3">
    <property type="entry name" value="PYRIDOXINE_PYRIDOXAMINE 5'-PHOSPHATE OXIDASE 2"/>
    <property type="match status" value="1"/>
</dbReference>
<dbReference type="EMBL" id="MRWE01000008">
    <property type="protein sequence ID" value="ORJ26330.1"/>
    <property type="molecule type" value="Genomic_DNA"/>
</dbReference>
<dbReference type="Proteomes" id="UP000192536">
    <property type="component" value="Unassembled WGS sequence"/>
</dbReference>
<feature type="domain" description="Pyridoxamine 5'-phosphate oxidase Alr4036 family FMN-binding" evidence="5">
    <location>
        <begin position="11"/>
        <end position="96"/>
    </location>
</feature>
<reference evidence="6 7" key="1">
    <citation type="journal article" date="2017" name="Int. J. Syst. Evol. Microbiol.">
        <title>Rouxiella badensis sp. nov. and Rouxiella silvae sp. nov. isolated from peat bog soil in Germany and emendation of the genus description.</title>
        <authorList>
            <person name="Le Fleche-Mateos A."/>
            <person name="Kugler J.H."/>
            <person name="Hansen S.H."/>
            <person name="Syldatk C."/>
            <person name="Hausmann R."/>
            <person name="Lomprez F."/>
            <person name="Vandenbogaert M."/>
            <person name="Manuguerra J.C."/>
            <person name="Grimont P.A."/>
        </authorList>
    </citation>
    <scope>NUCLEOTIDE SEQUENCE [LARGE SCALE GENOMIC DNA]</scope>
    <source>
        <strain evidence="6 7">DSM 100043</strain>
    </source>
</reference>
<dbReference type="STRING" id="1646377.BS640_06565"/>
<evidence type="ECO:0000256" key="4">
    <source>
        <dbReference type="ARBA" id="ARBA00023002"/>
    </source>
</evidence>
<gene>
    <name evidence="6" type="ORF">BS640_06565</name>
</gene>
<dbReference type="AlphaFoldDB" id="A0A1X0WHU8"/>
<keyword evidence="7" id="KW-1185">Reference proteome</keyword>
<dbReference type="PANTHER" id="PTHR10851">
    <property type="entry name" value="PYRIDOXINE-5-PHOSPHATE OXIDASE"/>
    <property type="match status" value="1"/>
</dbReference>
<dbReference type="InterPro" id="IPR024624">
    <property type="entry name" value="Pyridox_Oxase_Alr4036_FMN-bd"/>
</dbReference>
<sequence length="193" mass="21461">MSLEDIDISAWTALETAASDPQSGFRYLNLCTVDTAGNPQARMVVLRRVDRLARILEFHTDTRSPKWQEIAAHPRVTVVGYGHQQKLQLRLEGTIKQYTFESQQASAAWRGLSARTRSTYAGGPPGDSLAFHAAADDASTQPLDDAEGLAHFGVLILHVNTLDWFQLSRENNQRAWLTYTDSGALHASKWINP</sequence>
<protein>
    <submittedName>
        <fullName evidence="6">Pyridoxamine 5'-phosphate oxidase</fullName>
    </submittedName>
</protein>
<dbReference type="GO" id="GO:0004733">
    <property type="term" value="F:pyridoxamine phosphate oxidase activity"/>
    <property type="evidence" value="ECO:0007669"/>
    <property type="project" value="InterPro"/>
</dbReference>
<evidence type="ECO:0000256" key="3">
    <source>
        <dbReference type="ARBA" id="ARBA00022643"/>
    </source>
</evidence>
<dbReference type="GO" id="GO:0008615">
    <property type="term" value="P:pyridoxine biosynthetic process"/>
    <property type="evidence" value="ECO:0007669"/>
    <property type="project" value="InterPro"/>
</dbReference>
<name>A0A1X0WHU8_9GAMM</name>
<keyword evidence="4" id="KW-0560">Oxidoreductase</keyword>
<dbReference type="GO" id="GO:0010181">
    <property type="term" value="F:FMN binding"/>
    <property type="evidence" value="ECO:0007669"/>
    <property type="project" value="InterPro"/>
</dbReference>
<keyword evidence="2" id="KW-0285">Flavoprotein</keyword>
<dbReference type="Pfam" id="PF12766">
    <property type="entry name" value="Pyridox_oxase_2"/>
    <property type="match status" value="1"/>
</dbReference>
<keyword evidence="3" id="KW-0288">FMN</keyword>
<dbReference type="SUPFAM" id="SSF50475">
    <property type="entry name" value="FMN-binding split barrel"/>
    <property type="match status" value="1"/>
</dbReference>
<dbReference type="Gene3D" id="2.30.110.10">
    <property type="entry name" value="Electron Transport, Fmn-binding Protein, Chain A"/>
    <property type="match status" value="1"/>
</dbReference>
<evidence type="ECO:0000259" key="5">
    <source>
        <dbReference type="Pfam" id="PF12766"/>
    </source>
</evidence>
<evidence type="ECO:0000313" key="7">
    <source>
        <dbReference type="Proteomes" id="UP000192536"/>
    </source>
</evidence>
<dbReference type="InterPro" id="IPR000659">
    <property type="entry name" value="Pyridox_Oxase"/>
</dbReference>